<keyword evidence="1" id="KW-0547">Nucleotide-binding</keyword>
<dbReference type="PROSITE" id="PS00211">
    <property type="entry name" value="ABC_TRANSPORTER_1"/>
    <property type="match status" value="1"/>
</dbReference>
<feature type="domain" description="ABC transporter" evidence="6">
    <location>
        <begin position="430"/>
        <end position="704"/>
    </location>
</feature>
<reference evidence="7" key="1">
    <citation type="submission" date="2019-10" db="EMBL/GenBank/DDBJ databases">
        <authorList>
            <consortium name="DOE Joint Genome Institute"/>
            <person name="Kuo A."/>
            <person name="Miyauchi S."/>
            <person name="Kiss E."/>
            <person name="Drula E."/>
            <person name="Kohler A."/>
            <person name="Sanchez-Garcia M."/>
            <person name="Andreopoulos B."/>
            <person name="Barry K.W."/>
            <person name="Bonito G."/>
            <person name="Buee M."/>
            <person name="Carver A."/>
            <person name="Chen C."/>
            <person name="Cichocki N."/>
            <person name="Clum A."/>
            <person name="Culley D."/>
            <person name="Crous P.W."/>
            <person name="Fauchery L."/>
            <person name="Girlanda M."/>
            <person name="Hayes R."/>
            <person name="Keri Z."/>
            <person name="LaButti K."/>
            <person name="Lipzen A."/>
            <person name="Lombard V."/>
            <person name="Magnuson J."/>
            <person name="Maillard F."/>
            <person name="Morin E."/>
            <person name="Murat C."/>
            <person name="Nolan M."/>
            <person name="Ohm R."/>
            <person name="Pangilinan J."/>
            <person name="Pereira M."/>
            <person name="Perotto S."/>
            <person name="Peter M."/>
            <person name="Riley R."/>
            <person name="Sitrit Y."/>
            <person name="Stielow B."/>
            <person name="Szollosi G."/>
            <person name="Zifcakova L."/>
            <person name="Stursova M."/>
            <person name="Spatafora J.W."/>
            <person name="Tedersoo L."/>
            <person name="Vaario L.-M."/>
            <person name="Yamada A."/>
            <person name="Yan M."/>
            <person name="Wang P."/>
            <person name="Xu J."/>
            <person name="Bruns T."/>
            <person name="Baldrian P."/>
            <person name="Vilgalys R."/>
            <person name="Henrissat B."/>
            <person name="Grigoriev I.V."/>
            <person name="Hibbett D."/>
            <person name="Nagy L.G."/>
            <person name="Martin F.M."/>
        </authorList>
    </citation>
    <scope>NUCLEOTIDE SEQUENCE</scope>
    <source>
        <strain evidence="7">Prilba</strain>
    </source>
</reference>
<dbReference type="SUPFAM" id="SSF52540">
    <property type="entry name" value="P-loop containing nucleoside triphosphate hydrolases"/>
    <property type="match status" value="1"/>
</dbReference>
<dbReference type="InterPro" id="IPR027417">
    <property type="entry name" value="P-loop_NTPase"/>
</dbReference>
<dbReference type="InterPro" id="IPR039421">
    <property type="entry name" value="Type_1_exporter"/>
</dbReference>
<dbReference type="EMBL" id="WHVB01000007">
    <property type="protein sequence ID" value="KAF8480742.1"/>
    <property type="molecule type" value="Genomic_DNA"/>
</dbReference>
<organism evidence="7 8">
    <name type="scientific">Russula ochroleuca</name>
    <dbReference type="NCBI Taxonomy" id="152965"/>
    <lineage>
        <taxon>Eukaryota</taxon>
        <taxon>Fungi</taxon>
        <taxon>Dikarya</taxon>
        <taxon>Basidiomycota</taxon>
        <taxon>Agaricomycotina</taxon>
        <taxon>Agaricomycetes</taxon>
        <taxon>Russulales</taxon>
        <taxon>Russulaceae</taxon>
        <taxon>Russula</taxon>
    </lineage>
</organism>
<accession>A0A9P5T9B7</accession>
<evidence type="ECO:0000256" key="3">
    <source>
        <dbReference type="ARBA" id="ARBA00024363"/>
    </source>
</evidence>
<name>A0A9P5T9B7_9AGAM</name>
<keyword evidence="5" id="KW-0472">Membrane</keyword>
<dbReference type="PANTHER" id="PTHR24221">
    <property type="entry name" value="ATP-BINDING CASSETTE SUB-FAMILY B"/>
    <property type="match status" value="1"/>
</dbReference>
<sequence length="710" mass="79605">MQVPFTSPKLSEKSSKFVEPQPQLPQGPKITGSFDHFLLGVWDLYIEKPSIKWRIPFYPLNADKALFISDLQYLWKAIYDLSSPLLFARFAVSAALALFPAVSLWFTGNFLRLVQATINEQKLDANMLIQLTCGRVVCSLVQSLLERMDGWLYLDFDDFVKRHYSRYAFKHVARIDLPTFMDPSVSQQLEAVSLRYGFCSVGRTLDSLLHSGCSILVLFTQVGVLVTILREQGINSSLSLLTCLCHLVVCVLSQVELANSSLEGLSYAATTRNHDYVKMEGLKQLVSDQEHRQEIVANGIGSYLSCHFLELSCRLGSRAGEFWSRFLIHQRKVNNTIYLLKWFASELPEIALVLTVVRDPGNLPMVLAAFTLIQSTAKNLRLNLNSIFQQTGGLASQLSSLRAVYAVSEIKNQVVDGTEKLKNSREGISLEFENVSFQYPGSKNYALRCVSFRVQQGQLCVIVGFNGSGKSTILKLVARIYDVTEGTIRINGRDIREVKLDDLRRSIAVLFQDYTLFPLSIKDNIALGNPEHATDFKLINEAARHGGADTVVERLPERWDTYLSRPDSAHDLIRILHDDPNGAIDHALRELTGTQPPQGLSGGQQQRIAVARTFMHTIGPNSAVGLLLFDEPSAALDPVAEHDLFSRLHESRGKRTMVFSTHRFGNLTKYADIIVYMNETAVVETGTHEELMKSGCDYAHMWKLQADAFT</sequence>
<dbReference type="OrthoDB" id="6500128at2759"/>
<dbReference type="InterPro" id="IPR003439">
    <property type="entry name" value="ABC_transporter-like_ATP-bd"/>
</dbReference>
<evidence type="ECO:0000313" key="8">
    <source>
        <dbReference type="Proteomes" id="UP000759537"/>
    </source>
</evidence>
<evidence type="ECO:0000256" key="4">
    <source>
        <dbReference type="SAM" id="MobiDB-lite"/>
    </source>
</evidence>
<proteinExistence type="inferred from homology"/>
<dbReference type="Pfam" id="PF00005">
    <property type="entry name" value="ABC_tran"/>
    <property type="match status" value="1"/>
</dbReference>
<evidence type="ECO:0000256" key="2">
    <source>
        <dbReference type="ARBA" id="ARBA00022840"/>
    </source>
</evidence>
<evidence type="ECO:0000256" key="1">
    <source>
        <dbReference type="ARBA" id="ARBA00022741"/>
    </source>
</evidence>
<dbReference type="GO" id="GO:0016887">
    <property type="term" value="F:ATP hydrolysis activity"/>
    <property type="evidence" value="ECO:0007669"/>
    <property type="project" value="InterPro"/>
</dbReference>
<protein>
    <submittedName>
        <fullName evidence="7">HlyB/MsbA family ABC transporter</fullName>
    </submittedName>
</protein>
<dbReference type="PANTHER" id="PTHR24221:SF654">
    <property type="entry name" value="ATP-BINDING CASSETTE SUB-FAMILY B MEMBER 6"/>
    <property type="match status" value="1"/>
</dbReference>
<dbReference type="PROSITE" id="PS50893">
    <property type="entry name" value="ABC_TRANSPORTER_2"/>
    <property type="match status" value="1"/>
</dbReference>
<evidence type="ECO:0000313" key="7">
    <source>
        <dbReference type="EMBL" id="KAF8480742.1"/>
    </source>
</evidence>
<dbReference type="SMART" id="SM00382">
    <property type="entry name" value="AAA"/>
    <property type="match status" value="1"/>
</dbReference>
<feature type="transmembrane region" description="Helical" evidence="5">
    <location>
        <begin position="86"/>
        <end position="106"/>
    </location>
</feature>
<evidence type="ECO:0000259" key="6">
    <source>
        <dbReference type="PROSITE" id="PS50893"/>
    </source>
</evidence>
<dbReference type="InterPro" id="IPR003593">
    <property type="entry name" value="AAA+_ATPase"/>
</dbReference>
<keyword evidence="8" id="KW-1185">Reference proteome</keyword>
<feature type="region of interest" description="Disordered" evidence="4">
    <location>
        <begin position="1"/>
        <end position="28"/>
    </location>
</feature>
<keyword evidence="2" id="KW-0067">ATP-binding</keyword>
<dbReference type="Gene3D" id="3.40.50.300">
    <property type="entry name" value="P-loop containing nucleotide triphosphate hydrolases"/>
    <property type="match status" value="1"/>
</dbReference>
<comment type="caution">
    <text evidence="7">The sequence shown here is derived from an EMBL/GenBank/DDBJ whole genome shotgun (WGS) entry which is preliminary data.</text>
</comment>
<dbReference type="InterPro" id="IPR017871">
    <property type="entry name" value="ABC_transporter-like_CS"/>
</dbReference>
<evidence type="ECO:0000256" key="5">
    <source>
        <dbReference type="SAM" id="Phobius"/>
    </source>
</evidence>
<keyword evidence="5" id="KW-0812">Transmembrane</keyword>
<dbReference type="Proteomes" id="UP000759537">
    <property type="component" value="Unassembled WGS sequence"/>
</dbReference>
<dbReference type="GO" id="GO:0042626">
    <property type="term" value="F:ATPase-coupled transmembrane transporter activity"/>
    <property type="evidence" value="ECO:0007669"/>
    <property type="project" value="TreeGrafter"/>
</dbReference>
<comment type="similarity">
    <text evidence="3">Belongs to the ABC transporter superfamily. ABCB family. Heavy Metal importer (TC 3.A.1.210) subfamily.</text>
</comment>
<dbReference type="AlphaFoldDB" id="A0A9P5T9B7"/>
<gene>
    <name evidence="7" type="ORF">DFH94DRAFT_426758</name>
</gene>
<reference evidence="7" key="2">
    <citation type="journal article" date="2020" name="Nat. Commun.">
        <title>Large-scale genome sequencing of mycorrhizal fungi provides insights into the early evolution of symbiotic traits.</title>
        <authorList>
            <person name="Miyauchi S."/>
            <person name="Kiss E."/>
            <person name="Kuo A."/>
            <person name="Drula E."/>
            <person name="Kohler A."/>
            <person name="Sanchez-Garcia M."/>
            <person name="Morin E."/>
            <person name="Andreopoulos B."/>
            <person name="Barry K.W."/>
            <person name="Bonito G."/>
            <person name="Buee M."/>
            <person name="Carver A."/>
            <person name="Chen C."/>
            <person name="Cichocki N."/>
            <person name="Clum A."/>
            <person name="Culley D."/>
            <person name="Crous P.W."/>
            <person name="Fauchery L."/>
            <person name="Girlanda M."/>
            <person name="Hayes R.D."/>
            <person name="Keri Z."/>
            <person name="LaButti K."/>
            <person name="Lipzen A."/>
            <person name="Lombard V."/>
            <person name="Magnuson J."/>
            <person name="Maillard F."/>
            <person name="Murat C."/>
            <person name="Nolan M."/>
            <person name="Ohm R.A."/>
            <person name="Pangilinan J."/>
            <person name="Pereira M.F."/>
            <person name="Perotto S."/>
            <person name="Peter M."/>
            <person name="Pfister S."/>
            <person name="Riley R."/>
            <person name="Sitrit Y."/>
            <person name="Stielow J.B."/>
            <person name="Szollosi G."/>
            <person name="Zifcakova L."/>
            <person name="Stursova M."/>
            <person name="Spatafora J.W."/>
            <person name="Tedersoo L."/>
            <person name="Vaario L.M."/>
            <person name="Yamada A."/>
            <person name="Yan M."/>
            <person name="Wang P."/>
            <person name="Xu J."/>
            <person name="Bruns T."/>
            <person name="Baldrian P."/>
            <person name="Vilgalys R."/>
            <person name="Dunand C."/>
            <person name="Henrissat B."/>
            <person name="Grigoriev I.V."/>
            <person name="Hibbett D."/>
            <person name="Nagy L.G."/>
            <person name="Martin F.M."/>
        </authorList>
    </citation>
    <scope>NUCLEOTIDE SEQUENCE</scope>
    <source>
        <strain evidence="7">Prilba</strain>
    </source>
</reference>
<keyword evidence="5" id="KW-1133">Transmembrane helix</keyword>
<dbReference type="GO" id="GO:0005524">
    <property type="term" value="F:ATP binding"/>
    <property type="evidence" value="ECO:0007669"/>
    <property type="project" value="UniProtKB-KW"/>
</dbReference>